<dbReference type="InterPro" id="IPR051543">
    <property type="entry name" value="Serine_Peptidase_S9A"/>
</dbReference>
<dbReference type="EMBL" id="CP093350">
    <property type="protein sequence ID" value="WOH13203.1"/>
    <property type="molecule type" value="Genomic_DNA"/>
</dbReference>
<dbReference type="STRING" id="79200.A0A175YRD7"/>
<evidence type="ECO:0000313" key="4">
    <source>
        <dbReference type="EMBL" id="WOH13203.1"/>
    </source>
</evidence>
<evidence type="ECO:0000259" key="2">
    <source>
        <dbReference type="Pfam" id="PF02897"/>
    </source>
</evidence>
<dbReference type="AlphaFoldDB" id="A0A175YRD7"/>
<dbReference type="Gramene" id="KZM85711">
    <property type="protein sequence ID" value="KZM85711"/>
    <property type="gene ID" value="DCAR_026867"/>
</dbReference>
<dbReference type="InterPro" id="IPR029058">
    <property type="entry name" value="AB_hydrolase_fold"/>
</dbReference>
<evidence type="ECO:0000256" key="1">
    <source>
        <dbReference type="ARBA" id="ARBA00005228"/>
    </source>
</evidence>
<dbReference type="Proteomes" id="UP000077755">
    <property type="component" value="Chromosome 8"/>
</dbReference>
<reference evidence="3" key="1">
    <citation type="journal article" date="2016" name="Nat. Genet.">
        <title>A high-quality carrot genome assembly provides new insights into carotenoid accumulation and asterid genome evolution.</title>
        <authorList>
            <person name="Iorizzo M."/>
            <person name="Ellison S."/>
            <person name="Senalik D."/>
            <person name="Zeng P."/>
            <person name="Satapoomin P."/>
            <person name="Huang J."/>
            <person name="Bowman M."/>
            <person name="Iovene M."/>
            <person name="Sanseverino W."/>
            <person name="Cavagnaro P."/>
            <person name="Yildiz M."/>
            <person name="Macko-Podgorni A."/>
            <person name="Moranska E."/>
            <person name="Grzebelus E."/>
            <person name="Grzebelus D."/>
            <person name="Ashrafi H."/>
            <person name="Zheng Z."/>
            <person name="Cheng S."/>
            <person name="Spooner D."/>
            <person name="Van Deynze A."/>
            <person name="Simon P."/>
        </authorList>
    </citation>
    <scope>NUCLEOTIDE SEQUENCE [LARGE SCALE GENOMIC DNA]</scope>
    <source>
        <tissue evidence="3">Leaf</tissue>
    </source>
</reference>
<reference evidence="4" key="2">
    <citation type="submission" date="2022-03" db="EMBL/GenBank/DDBJ databases">
        <title>Draft title - Genomic analysis of global carrot germplasm unveils the trajectory of domestication and the origin of high carotenoid orange carrot.</title>
        <authorList>
            <person name="Iorizzo M."/>
            <person name="Ellison S."/>
            <person name="Senalik D."/>
            <person name="Macko-Podgorni A."/>
            <person name="Grzebelus D."/>
            <person name="Bostan H."/>
            <person name="Rolling W."/>
            <person name="Curaba J."/>
            <person name="Simon P."/>
        </authorList>
    </citation>
    <scope>NUCLEOTIDE SEQUENCE</scope>
    <source>
        <tissue evidence="4">Leaf</tissue>
    </source>
</reference>
<protein>
    <recommendedName>
        <fullName evidence="2">Peptidase S9A N-terminal domain-containing protein</fullName>
    </recommendedName>
</protein>
<name>A0A175YRD7_DAUCS</name>
<dbReference type="OMA" id="SCNATHY"/>
<dbReference type="PANTHER" id="PTHR11757:SF19">
    <property type="entry name" value="PROLYL ENDOPEPTIDASE-LIKE"/>
    <property type="match status" value="1"/>
</dbReference>
<dbReference type="GO" id="GO:0005829">
    <property type="term" value="C:cytosol"/>
    <property type="evidence" value="ECO:0007669"/>
    <property type="project" value="TreeGrafter"/>
</dbReference>
<sequence length="65" mass="7487">MSTTSSPPVAKKVPHQMEMIGDVRVDNYYWLRDDSRSDPDVLAYLDQENAYIESIMSGIYLVYIV</sequence>
<dbReference type="Gene3D" id="3.40.50.1820">
    <property type="entry name" value="alpha/beta hydrolase"/>
    <property type="match status" value="1"/>
</dbReference>
<evidence type="ECO:0000313" key="5">
    <source>
        <dbReference type="Proteomes" id="UP000077755"/>
    </source>
</evidence>
<gene>
    <name evidence="3" type="ORF">DCAR_026867</name>
    <name evidence="4" type="ORF">DCAR_0832712</name>
</gene>
<comment type="similarity">
    <text evidence="1">Belongs to the peptidase S9A family.</text>
</comment>
<dbReference type="PANTHER" id="PTHR11757">
    <property type="entry name" value="PROTEASE FAMILY S9A OLIGOPEPTIDASE"/>
    <property type="match status" value="1"/>
</dbReference>
<proteinExistence type="inferred from homology"/>
<dbReference type="InterPro" id="IPR023302">
    <property type="entry name" value="Pept_S9A_N"/>
</dbReference>
<evidence type="ECO:0000313" key="3">
    <source>
        <dbReference type="EMBL" id="KZM85711.1"/>
    </source>
</evidence>
<dbReference type="EMBL" id="LNRQ01000008">
    <property type="protein sequence ID" value="KZM85711.1"/>
    <property type="molecule type" value="Genomic_DNA"/>
</dbReference>
<accession>A0A175YRD7</accession>
<organism evidence="3">
    <name type="scientific">Daucus carota subsp. sativus</name>
    <name type="common">Carrot</name>
    <dbReference type="NCBI Taxonomy" id="79200"/>
    <lineage>
        <taxon>Eukaryota</taxon>
        <taxon>Viridiplantae</taxon>
        <taxon>Streptophyta</taxon>
        <taxon>Embryophyta</taxon>
        <taxon>Tracheophyta</taxon>
        <taxon>Spermatophyta</taxon>
        <taxon>Magnoliopsida</taxon>
        <taxon>eudicotyledons</taxon>
        <taxon>Gunneridae</taxon>
        <taxon>Pentapetalae</taxon>
        <taxon>asterids</taxon>
        <taxon>campanulids</taxon>
        <taxon>Apiales</taxon>
        <taxon>Apiaceae</taxon>
        <taxon>Apioideae</taxon>
        <taxon>Scandiceae</taxon>
        <taxon>Daucinae</taxon>
        <taxon>Daucus</taxon>
        <taxon>Daucus sect. Daucus</taxon>
    </lineage>
</organism>
<feature type="domain" description="Peptidase S9A N-terminal" evidence="2">
    <location>
        <begin position="8"/>
        <end position="59"/>
    </location>
</feature>
<dbReference type="GO" id="GO:0004252">
    <property type="term" value="F:serine-type endopeptidase activity"/>
    <property type="evidence" value="ECO:0007669"/>
    <property type="project" value="InterPro"/>
</dbReference>
<dbReference type="Pfam" id="PF02897">
    <property type="entry name" value="Peptidase_S9_N"/>
    <property type="match status" value="1"/>
</dbReference>
<keyword evidence="5" id="KW-1185">Reference proteome</keyword>
<dbReference type="SUPFAM" id="SSF50993">
    <property type="entry name" value="Peptidase/esterase 'gauge' domain"/>
    <property type="match status" value="1"/>
</dbReference>